<keyword evidence="2" id="KW-0472">Membrane</keyword>
<organism evidence="4 5">
    <name type="scientific">Porphyromonas levii</name>
    <dbReference type="NCBI Taxonomy" id="28114"/>
    <lineage>
        <taxon>Bacteria</taxon>
        <taxon>Pseudomonadati</taxon>
        <taxon>Bacteroidota</taxon>
        <taxon>Bacteroidia</taxon>
        <taxon>Bacteroidales</taxon>
        <taxon>Porphyromonadaceae</taxon>
        <taxon>Porphyromonas</taxon>
    </lineage>
</organism>
<dbReference type="SUPFAM" id="SSF56935">
    <property type="entry name" value="Porins"/>
    <property type="match status" value="1"/>
</dbReference>
<name>A0A4Y8WNR1_9PORP</name>
<evidence type="ECO:0000256" key="1">
    <source>
        <dbReference type="ARBA" id="ARBA00004442"/>
    </source>
</evidence>
<dbReference type="EMBL" id="SPNC01000119">
    <property type="protein sequence ID" value="TFH94456.1"/>
    <property type="molecule type" value="Genomic_DNA"/>
</dbReference>
<keyword evidence="5" id="KW-1185">Reference proteome</keyword>
<accession>A0A4Y8WNR1</accession>
<dbReference type="Proteomes" id="UP000297225">
    <property type="component" value="Unassembled WGS sequence"/>
</dbReference>
<sequence>TCIFDSLLVFGQTEGRVISKEGSDILSGVIVVAKRAGEKKVLSYSRTNNDGNFKLNINPTSGVWLYFSMLGYAKDSLELTEGQSYYEIKLREQVTELQEVKVTAKAITARGDTIRYLVSNFSEIQDKNLADVLKKMPGIEVSESGQIKYQGQAINKFYIEGRDMLGGRYGIATNTINPDDVGSVEVMENHQPIKALEDISFSQNPAINIRLKEDAKSRWVGTATLGGGYMDTKPALLWDGQATLMRFKKENQVLITGRSTNAGKSASTFSSNLIFDNDGSPFGGEYSLSNPIGVSPSVPYQLALNRTRKGPSHMVSTNNLWGLGKHIDLTSKVNYSHQTDLSSSRSEMIYFLNDGNRVIESQEQSEARDKNLSVDVNLLVNRPKLYLSNKLSGNFEWNNVELLTAGTYPNVQAVKGERQGVENRLNFLVRRGRGGFSLNSFVKWERRPNVLEVESETQHPTLRQTLASQLLFTNTSTSLSYILGRVVLSTKLGLATMHRSMESHLSGLELSLSPLENDVRANYYQLYATPQLSYSYKNFKSEIEAPIAWTPYSIESGKTTRLHRFPLSPRIRLELQATTRLKLSASVRYRNEILDDQEWYDGYILNNYRTLSLGLEELGNRESGYASFSANYRNALEALFASASVSYNRFRTSHLSSRDFVDRYMVFQPIARESRGDRWTLNGRVSKGFMWLRSVLTFNALYSLGNQELLLQKELTPYRYDMLILSGQISMRPATWATLLYEISYNQSGQEGEGQGFERRNNYAQRLDLTFVPSKSWRVELTGNHYYNEITENVRKHYLLADASLVYSAPAGWEVNLTARNLFNNRTYGYTSLSALTSYTLEYQIRPLELLLGFYFRF</sequence>
<evidence type="ECO:0000313" key="4">
    <source>
        <dbReference type="EMBL" id="TFH94456.1"/>
    </source>
</evidence>
<dbReference type="STRING" id="1122973.GCA_000379925_01923"/>
<keyword evidence="3" id="KW-0998">Cell outer membrane</keyword>
<dbReference type="GO" id="GO:0009279">
    <property type="term" value="C:cell outer membrane"/>
    <property type="evidence" value="ECO:0007669"/>
    <property type="project" value="UniProtKB-SubCell"/>
</dbReference>
<dbReference type="SUPFAM" id="SSF49464">
    <property type="entry name" value="Carboxypeptidase regulatory domain-like"/>
    <property type="match status" value="1"/>
</dbReference>
<dbReference type="Gene3D" id="2.40.170.20">
    <property type="entry name" value="TonB-dependent receptor, beta-barrel domain"/>
    <property type="match status" value="1"/>
</dbReference>
<evidence type="ECO:0000256" key="3">
    <source>
        <dbReference type="ARBA" id="ARBA00023237"/>
    </source>
</evidence>
<dbReference type="InterPro" id="IPR008969">
    <property type="entry name" value="CarboxyPept-like_regulatory"/>
</dbReference>
<dbReference type="Pfam" id="PF13715">
    <property type="entry name" value="CarbopepD_reg_2"/>
    <property type="match status" value="1"/>
</dbReference>
<evidence type="ECO:0000256" key="2">
    <source>
        <dbReference type="ARBA" id="ARBA00023136"/>
    </source>
</evidence>
<comment type="subcellular location">
    <subcellularLocation>
        <location evidence="1">Cell outer membrane</location>
    </subcellularLocation>
</comment>
<dbReference type="Gene3D" id="2.170.130.10">
    <property type="entry name" value="TonB-dependent receptor, plug domain"/>
    <property type="match status" value="1"/>
</dbReference>
<dbReference type="InterPro" id="IPR037066">
    <property type="entry name" value="Plug_dom_sf"/>
</dbReference>
<evidence type="ECO:0008006" key="6">
    <source>
        <dbReference type="Google" id="ProtNLM"/>
    </source>
</evidence>
<feature type="non-terminal residue" evidence="4">
    <location>
        <position position="1"/>
    </location>
</feature>
<gene>
    <name evidence="4" type="ORF">E4P47_07365</name>
</gene>
<dbReference type="AlphaFoldDB" id="A0A4Y8WNR1"/>
<comment type="caution">
    <text evidence="4">The sequence shown here is derived from an EMBL/GenBank/DDBJ whole genome shotgun (WGS) entry which is preliminary data.</text>
</comment>
<dbReference type="RefSeq" id="WP_134852635.1">
    <property type="nucleotide sequence ID" value="NZ_SPNC01000119.1"/>
</dbReference>
<proteinExistence type="predicted"/>
<evidence type="ECO:0000313" key="5">
    <source>
        <dbReference type="Proteomes" id="UP000297225"/>
    </source>
</evidence>
<dbReference type="InterPro" id="IPR036942">
    <property type="entry name" value="Beta-barrel_TonB_sf"/>
</dbReference>
<protein>
    <recommendedName>
        <fullName evidence="6">TonB-dependent receptor</fullName>
    </recommendedName>
</protein>
<reference evidence="4 5" key="1">
    <citation type="submission" date="2019-03" db="EMBL/GenBank/DDBJ databases">
        <title>Porphyromonas levii Isolated from the Uterus of Dairy Cows.</title>
        <authorList>
            <person name="Francis A.M."/>
        </authorList>
    </citation>
    <scope>NUCLEOTIDE SEQUENCE [LARGE SCALE GENOMIC DNA]</scope>
    <source>
        <strain evidence="4 5">AF5678</strain>
    </source>
</reference>